<sequence>MSQARHAIDVEPRYRSWILAAATSMAVVAVGVGGAVFTLGGGGESDVVAAANRFRPLAGWWQVEIEDRSGAGCLDSGCPMSVRRWQAERPPTPGELRRSIEAAGWERPGVDGDCRPTGNRTGAFPLCTAEASGEGMRLTLTVQQAESFDVTMTVESR</sequence>
<dbReference type="RefSeq" id="WP_344651468.1">
    <property type="nucleotide sequence ID" value="NZ_BAAAGX010000020.1"/>
</dbReference>
<keyword evidence="1" id="KW-1133">Transmembrane helix</keyword>
<organism evidence="2 3">
    <name type="scientific">Cryptosporangium japonicum</name>
    <dbReference type="NCBI Taxonomy" id="80872"/>
    <lineage>
        <taxon>Bacteria</taxon>
        <taxon>Bacillati</taxon>
        <taxon>Actinomycetota</taxon>
        <taxon>Actinomycetes</taxon>
        <taxon>Cryptosporangiales</taxon>
        <taxon>Cryptosporangiaceae</taxon>
        <taxon>Cryptosporangium</taxon>
    </lineage>
</organism>
<keyword evidence="1" id="KW-0812">Transmembrane</keyword>
<protein>
    <submittedName>
        <fullName evidence="2">Uncharacterized protein</fullName>
    </submittedName>
</protein>
<evidence type="ECO:0000313" key="3">
    <source>
        <dbReference type="Proteomes" id="UP001500967"/>
    </source>
</evidence>
<comment type="caution">
    <text evidence="2">The sequence shown here is derived from an EMBL/GenBank/DDBJ whole genome shotgun (WGS) entry which is preliminary data.</text>
</comment>
<dbReference type="EMBL" id="BAAAGX010000020">
    <property type="protein sequence ID" value="GAA0259636.1"/>
    <property type="molecule type" value="Genomic_DNA"/>
</dbReference>
<reference evidence="3" key="1">
    <citation type="journal article" date="2019" name="Int. J. Syst. Evol. Microbiol.">
        <title>The Global Catalogue of Microorganisms (GCM) 10K type strain sequencing project: providing services to taxonomists for standard genome sequencing and annotation.</title>
        <authorList>
            <consortium name="The Broad Institute Genomics Platform"/>
            <consortium name="The Broad Institute Genome Sequencing Center for Infectious Disease"/>
            <person name="Wu L."/>
            <person name="Ma J."/>
        </authorList>
    </citation>
    <scope>NUCLEOTIDE SEQUENCE [LARGE SCALE GENOMIC DNA]</scope>
    <source>
        <strain evidence="3">JCM 10425</strain>
    </source>
</reference>
<gene>
    <name evidence="2" type="ORF">GCM10009539_51300</name>
</gene>
<keyword evidence="3" id="KW-1185">Reference proteome</keyword>
<name>A0ABP3EGE6_9ACTN</name>
<evidence type="ECO:0000256" key="1">
    <source>
        <dbReference type="SAM" id="Phobius"/>
    </source>
</evidence>
<feature type="transmembrane region" description="Helical" evidence="1">
    <location>
        <begin position="17"/>
        <end position="39"/>
    </location>
</feature>
<accession>A0ABP3EGE6</accession>
<keyword evidence="1" id="KW-0472">Membrane</keyword>
<evidence type="ECO:0000313" key="2">
    <source>
        <dbReference type="EMBL" id="GAA0259636.1"/>
    </source>
</evidence>
<proteinExistence type="predicted"/>
<dbReference type="Proteomes" id="UP001500967">
    <property type="component" value="Unassembled WGS sequence"/>
</dbReference>